<dbReference type="RefSeq" id="WP_354614310.1">
    <property type="nucleotide sequence ID" value="NZ_JBEXAE010000002.1"/>
</dbReference>
<keyword evidence="2" id="KW-1185">Reference proteome</keyword>
<evidence type="ECO:0000313" key="2">
    <source>
        <dbReference type="Proteomes" id="UP001549799"/>
    </source>
</evidence>
<reference evidence="1 2" key="1">
    <citation type="submission" date="2024-07" db="EMBL/GenBank/DDBJ databases">
        <title>The genome sequence of type strain Sediminicola arcticus GDMCC 1.2805.</title>
        <authorList>
            <person name="Liu Y."/>
        </authorList>
    </citation>
    <scope>NUCLEOTIDE SEQUENCE [LARGE SCALE GENOMIC DNA]</scope>
    <source>
        <strain evidence="1 2">GDMCC 1.2805</strain>
    </source>
</reference>
<comment type="caution">
    <text evidence="1">The sequence shown here is derived from an EMBL/GenBank/DDBJ whole genome shotgun (WGS) entry which is preliminary data.</text>
</comment>
<dbReference type="InterPro" id="IPR046290">
    <property type="entry name" value="DUF6327"/>
</dbReference>
<dbReference type="Proteomes" id="UP001549799">
    <property type="component" value="Unassembled WGS sequence"/>
</dbReference>
<accession>A0ABV2ST58</accession>
<evidence type="ECO:0000313" key="1">
    <source>
        <dbReference type="EMBL" id="MET6989930.1"/>
    </source>
</evidence>
<name>A0ABV2ST58_9FLAO</name>
<organism evidence="1 2">
    <name type="scientific">Sediminicola arcticus</name>
    <dbReference type="NCBI Taxonomy" id="1574308"/>
    <lineage>
        <taxon>Bacteria</taxon>
        <taxon>Pseudomonadati</taxon>
        <taxon>Bacteroidota</taxon>
        <taxon>Flavobacteriia</taxon>
        <taxon>Flavobacteriales</taxon>
        <taxon>Flavobacteriaceae</taxon>
        <taxon>Sediminicola</taxon>
    </lineage>
</organism>
<dbReference type="Pfam" id="PF19852">
    <property type="entry name" value="DUF6327"/>
    <property type="match status" value="1"/>
</dbReference>
<gene>
    <name evidence="1" type="ORF">ABXZ36_04625</name>
</gene>
<dbReference type="EMBL" id="JBEXAE010000002">
    <property type="protein sequence ID" value="MET6989930.1"/>
    <property type="molecule type" value="Genomic_DNA"/>
</dbReference>
<sequence length="74" mass="8745">MKTIYRSFAEIDQQLKILRLQRQINKESLILHLQGAKSNLYPRKTIGILTFLIPKIIIPMIKKKRLSKIQEIDN</sequence>
<proteinExistence type="predicted"/>
<protein>
    <submittedName>
        <fullName evidence="1">DUF6327 family protein</fullName>
    </submittedName>
</protein>